<evidence type="ECO:0000256" key="1">
    <source>
        <dbReference type="ARBA" id="ARBA00023125"/>
    </source>
</evidence>
<dbReference type="Proteomes" id="UP000292818">
    <property type="component" value="Unassembled WGS sequence"/>
</dbReference>
<proteinExistence type="predicted"/>
<dbReference type="NCBIfam" id="NF040570">
    <property type="entry name" value="guided_TnpB"/>
    <property type="match status" value="1"/>
</dbReference>
<sequence length="532" mass="61809">MQESSKKAKSSSVKQTVKKTQPKTVRVYSKKLSDEEFARMSDFFERYGRCRHFFLNRYCGIKSMLAVNNWQALRNQVRKWDKPVKGSKGKLETVYNFQTKHWVGALREACANIKSMWSNLANRLKKLIQGNENLSADQRHLLFFILKFKSAWQAVLLHKPIELPEEYTEALTEIEAKLTDKQIKQAHSYLRRITYRYHYRARKSGKLGSSMKCDLNWAFEGNTFSFSSDMPRKQFSVEMTSPWSYPPTGDITVVLDRIKQRLEVHKLISSKRYSNDSKKAIGIDKGLATLLSCSSGNEYGENFSKLANAIVDKYGKRNANRQPYMSLRWQLNQQLEQLEKANQPLSKTALRKKRKLLGKLKNLEQNNIGRKSYDKSYRSAQETVRSFINHAINRMIETEHPAVIAKEDLTFVKEKGVKSDNSRFARKMRKRLNSWTKGQLDERIEYLSSKNSIETHDVNPAYTSQYCPICGQHFEERYGSHHELTKCKKCGKMNANIAAAKNILSRLTDEEITLYTPYKRVKEILASRIKEA</sequence>
<dbReference type="GO" id="GO:0003677">
    <property type="term" value="F:DNA binding"/>
    <property type="evidence" value="ECO:0007669"/>
    <property type="project" value="UniProtKB-KW"/>
</dbReference>
<protein>
    <submittedName>
        <fullName evidence="4">Transposase ORF B</fullName>
    </submittedName>
</protein>
<comment type="caution">
    <text evidence="4">The sequence shown here is derived from an EMBL/GenBank/DDBJ whole genome shotgun (WGS) entry which is preliminary data.</text>
</comment>
<dbReference type="AlphaFoldDB" id="A0A4Q7DX05"/>
<evidence type="ECO:0000259" key="3">
    <source>
        <dbReference type="Pfam" id="PF07282"/>
    </source>
</evidence>
<evidence type="ECO:0000256" key="2">
    <source>
        <dbReference type="SAM" id="MobiDB-lite"/>
    </source>
</evidence>
<reference evidence="4 5" key="1">
    <citation type="submission" date="2019-01" db="EMBL/GenBank/DDBJ databases">
        <title>Colonization of the human gut by bovine bacteria present in Parmesan cheese.</title>
        <authorList>
            <person name="Lugli G.A."/>
            <person name="Milani C."/>
        </authorList>
    </citation>
    <scope>NUCLEOTIDE SEQUENCE [LARGE SCALE GENOMIC DNA]</scope>
    <source>
        <strain evidence="4 5">LDELB18P1</strain>
    </source>
</reference>
<organism evidence="4 5">
    <name type="scientific">Lactobacillus delbrueckii</name>
    <dbReference type="NCBI Taxonomy" id="1584"/>
    <lineage>
        <taxon>Bacteria</taxon>
        <taxon>Bacillati</taxon>
        <taxon>Bacillota</taxon>
        <taxon>Bacilli</taxon>
        <taxon>Lactobacillales</taxon>
        <taxon>Lactobacillaceae</taxon>
        <taxon>Lactobacillus</taxon>
    </lineage>
</organism>
<evidence type="ECO:0000313" key="4">
    <source>
        <dbReference type="EMBL" id="RZM17076.1"/>
    </source>
</evidence>
<accession>A0A4Q7DX05</accession>
<feature type="domain" description="Cas12f1-like TNB" evidence="3">
    <location>
        <begin position="438"/>
        <end position="503"/>
    </location>
</feature>
<dbReference type="EMBL" id="SETJ01000018">
    <property type="protein sequence ID" value="RZM17076.1"/>
    <property type="molecule type" value="Genomic_DNA"/>
</dbReference>
<dbReference type="RefSeq" id="WP_277986643.1">
    <property type="nucleotide sequence ID" value="NZ_SETJ01000018.1"/>
</dbReference>
<dbReference type="Pfam" id="PF07282">
    <property type="entry name" value="Cas12f1-like_TNB"/>
    <property type="match status" value="1"/>
</dbReference>
<gene>
    <name evidence="4" type="ORF">LDELB18P1_0431</name>
</gene>
<keyword evidence="1" id="KW-0238">DNA-binding</keyword>
<dbReference type="InterPro" id="IPR010095">
    <property type="entry name" value="Cas12f1-like_TNB"/>
</dbReference>
<evidence type="ECO:0000313" key="5">
    <source>
        <dbReference type="Proteomes" id="UP000292818"/>
    </source>
</evidence>
<feature type="region of interest" description="Disordered" evidence="2">
    <location>
        <begin position="1"/>
        <end position="21"/>
    </location>
</feature>
<name>A0A4Q7DX05_9LACO</name>